<proteinExistence type="predicted"/>
<protein>
    <submittedName>
        <fullName evidence="3">Helitron helicase</fullName>
    </submittedName>
</protein>
<evidence type="ECO:0000313" key="3">
    <source>
        <dbReference type="WBParaSite" id="SBAD_0000332001-mRNA-1"/>
    </source>
</evidence>
<reference evidence="3" key="1">
    <citation type="submission" date="2016-06" db="UniProtKB">
        <authorList>
            <consortium name="WormBaseParasite"/>
        </authorList>
    </citation>
    <scope>IDENTIFICATION</scope>
</reference>
<reference evidence="1 2" key="2">
    <citation type="submission" date="2018-11" db="EMBL/GenBank/DDBJ databases">
        <authorList>
            <consortium name="Pathogen Informatics"/>
        </authorList>
    </citation>
    <scope>NUCLEOTIDE SEQUENCE [LARGE SCALE GENOMIC DNA]</scope>
</reference>
<accession>A0A183IHS9</accession>
<name>A0A183IHS9_9BILA</name>
<dbReference type="WBParaSite" id="SBAD_0000332001-mRNA-1">
    <property type="protein sequence ID" value="SBAD_0000332001-mRNA-1"/>
    <property type="gene ID" value="SBAD_0000332001"/>
</dbReference>
<dbReference type="EMBL" id="UZAM01007608">
    <property type="protein sequence ID" value="VDP00287.1"/>
    <property type="molecule type" value="Genomic_DNA"/>
</dbReference>
<dbReference type="Proteomes" id="UP000270296">
    <property type="component" value="Unassembled WGS sequence"/>
</dbReference>
<sequence length="79" mass="9337">MRQARAEVEIIATTGNDGQKRRPFQHELTYVFSRSICNVSKEFFYRMTEPVGWIALRRNPMNAAEVEFGRHVNFVRMDE</sequence>
<gene>
    <name evidence="1" type="ORF">SBAD_LOCUS3174</name>
</gene>
<dbReference type="AlphaFoldDB" id="A0A183IHS9"/>
<organism evidence="3">
    <name type="scientific">Soboliphyme baturini</name>
    <dbReference type="NCBI Taxonomy" id="241478"/>
    <lineage>
        <taxon>Eukaryota</taxon>
        <taxon>Metazoa</taxon>
        <taxon>Ecdysozoa</taxon>
        <taxon>Nematoda</taxon>
        <taxon>Enoplea</taxon>
        <taxon>Dorylaimia</taxon>
        <taxon>Dioctophymatida</taxon>
        <taxon>Dioctophymatoidea</taxon>
        <taxon>Soboliphymatidae</taxon>
        <taxon>Soboliphyme</taxon>
    </lineage>
</organism>
<evidence type="ECO:0000313" key="1">
    <source>
        <dbReference type="EMBL" id="VDP00287.1"/>
    </source>
</evidence>
<keyword evidence="2" id="KW-1185">Reference proteome</keyword>
<evidence type="ECO:0000313" key="2">
    <source>
        <dbReference type="Proteomes" id="UP000270296"/>
    </source>
</evidence>